<evidence type="ECO:0000313" key="2">
    <source>
        <dbReference type="Proteomes" id="UP001234297"/>
    </source>
</evidence>
<dbReference type="Proteomes" id="UP001234297">
    <property type="component" value="Chromosome 1"/>
</dbReference>
<accession>A0ACC2MQA3</accession>
<keyword evidence="2" id="KW-1185">Reference proteome</keyword>
<gene>
    <name evidence="1" type="ORF">MRB53_000942</name>
</gene>
<proteinExistence type="predicted"/>
<dbReference type="EMBL" id="CM056809">
    <property type="protein sequence ID" value="KAJ8647919.1"/>
    <property type="molecule type" value="Genomic_DNA"/>
</dbReference>
<evidence type="ECO:0000313" key="1">
    <source>
        <dbReference type="EMBL" id="KAJ8647919.1"/>
    </source>
</evidence>
<organism evidence="1 2">
    <name type="scientific">Persea americana</name>
    <name type="common">Avocado</name>
    <dbReference type="NCBI Taxonomy" id="3435"/>
    <lineage>
        <taxon>Eukaryota</taxon>
        <taxon>Viridiplantae</taxon>
        <taxon>Streptophyta</taxon>
        <taxon>Embryophyta</taxon>
        <taxon>Tracheophyta</taxon>
        <taxon>Spermatophyta</taxon>
        <taxon>Magnoliopsida</taxon>
        <taxon>Magnoliidae</taxon>
        <taxon>Laurales</taxon>
        <taxon>Lauraceae</taxon>
        <taxon>Persea</taxon>
    </lineage>
</organism>
<sequence length="106" mass="11044">MMASVGNSVKQLQVPHSRFSLLYLSAGSNPSSLLLHKRSLRFQPLAFSPLEKSHSACGLGGESSHKVLKTLGFDSLVRQRHGSSIIISSAAAANADGGEIGAPEGS</sequence>
<protein>
    <submittedName>
        <fullName evidence="1">Uncharacterized protein</fullName>
    </submittedName>
</protein>
<reference evidence="1 2" key="1">
    <citation type="journal article" date="2022" name="Hortic Res">
        <title>A haplotype resolved chromosomal level avocado genome allows analysis of novel avocado genes.</title>
        <authorList>
            <person name="Nath O."/>
            <person name="Fletcher S.J."/>
            <person name="Hayward A."/>
            <person name="Shaw L.M."/>
            <person name="Masouleh A.K."/>
            <person name="Furtado A."/>
            <person name="Henry R.J."/>
            <person name="Mitter N."/>
        </authorList>
    </citation>
    <scope>NUCLEOTIDE SEQUENCE [LARGE SCALE GENOMIC DNA]</scope>
    <source>
        <strain evidence="2">cv. Hass</strain>
    </source>
</reference>
<name>A0ACC2MQA3_PERAE</name>
<comment type="caution">
    <text evidence="1">The sequence shown here is derived from an EMBL/GenBank/DDBJ whole genome shotgun (WGS) entry which is preliminary data.</text>
</comment>